<feature type="region of interest" description="Disordered" evidence="1">
    <location>
        <begin position="246"/>
        <end position="285"/>
    </location>
</feature>
<dbReference type="InterPro" id="IPR001206">
    <property type="entry name" value="Diacylglycerol_kinase_cat_dom"/>
</dbReference>
<dbReference type="GO" id="GO:0043067">
    <property type="term" value="P:regulation of programmed cell death"/>
    <property type="evidence" value="ECO:0007669"/>
    <property type="project" value="EnsemblPlants"/>
</dbReference>
<dbReference type="PANTHER" id="PTHR12358">
    <property type="entry name" value="SPHINGOSINE KINASE"/>
    <property type="match status" value="1"/>
</dbReference>
<dbReference type="Pfam" id="PF00781">
    <property type="entry name" value="DAGK_cat"/>
    <property type="match status" value="1"/>
</dbReference>
<dbReference type="GO" id="GO:0005509">
    <property type="term" value="F:calcium ion binding"/>
    <property type="evidence" value="ECO:0007669"/>
    <property type="project" value="EnsemblPlants"/>
</dbReference>
<dbReference type="EnsemblPlants" id="Solyc05g008790.3.1">
    <property type="protein sequence ID" value="Solyc05g008790.3.1"/>
    <property type="gene ID" value="Solyc05g008790.3"/>
</dbReference>
<dbReference type="GO" id="GO:0009651">
    <property type="term" value="P:response to salt stress"/>
    <property type="evidence" value="ECO:0007669"/>
    <property type="project" value="EnsemblPlants"/>
</dbReference>
<name>A0A3Q7GF29_SOLLC</name>
<dbReference type="PANTHER" id="PTHR12358:SF6">
    <property type="entry name" value="CERAMIDE KINASE"/>
    <property type="match status" value="1"/>
</dbReference>
<sequence>MMERRTQNENNPPENIPFNVEDSIFSSNLFLDGDGEVIFTQTSDRLSWKSVESVLNGQDPSSCFGIELVSKSETTLRFSDIYSAEFIDWGLVHQAAFLGQSFEMYRFTIRGVQKSKTQPSVLVPSFYTFGHKDSQTCQMWVNQINDLLNRDAERPKNLLVFVNPKSGKGLGCKVWETVAPTFSQAKVKMKVTVTERAGQAIDMMSSITSRELSSYDGVVAVGGDGFFNEILNGLLLSRHKCSYPPSPTELNHPVENNGDGPVLDTNVDIRDPSDSGEDESPLLKQSTDLMYPELQEPEMILAKQKKKMMNFLSQMKSSDLDLFQQDQQMPFTTGARDAMTSALQIILGKAVCLDIAQVVRWKKTNTSKDEPCVRYAASFAGYGFYGDVITESEKYRWMGPKRYDYAGTKVFLRHRSYEAEVAYLEVESEKKNIGPEKESTGSWTKGLWSLLKKSERVACRANCNICKTKAGHTSAKCPSLQPYSKDSRWLKSRGRFLSVGAAVISCRNEKAPDGLLAKKDGNPLDFEFVEHHKTPAFTFTSFGKESIWNVDGELFQAHQLSAQVFRGLINLFASGPEA</sequence>
<dbReference type="GO" id="GO:0012501">
    <property type="term" value="P:programmed cell death"/>
    <property type="evidence" value="ECO:0007669"/>
    <property type="project" value="EnsemblPlants"/>
</dbReference>
<proteinExistence type="predicted"/>
<dbReference type="STRING" id="4081.A0A3Q7GF29"/>
<dbReference type="Gene3D" id="3.40.50.10330">
    <property type="entry name" value="Probable inorganic polyphosphate/atp-NAD kinase, domain 1"/>
    <property type="match status" value="1"/>
</dbReference>
<dbReference type="Gene3D" id="2.60.200.40">
    <property type="match status" value="2"/>
</dbReference>
<keyword evidence="4" id="KW-1185">Reference proteome</keyword>
<dbReference type="SUPFAM" id="SSF111331">
    <property type="entry name" value="NAD kinase/diacylglycerol kinase-like"/>
    <property type="match status" value="2"/>
</dbReference>
<feature type="domain" description="DAGKc" evidence="2">
    <location>
        <begin position="153"/>
        <end position="245"/>
    </location>
</feature>
<evidence type="ECO:0000256" key="1">
    <source>
        <dbReference type="SAM" id="MobiDB-lite"/>
    </source>
</evidence>
<reference evidence="3" key="2">
    <citation type="submission" date="2019-01" db="UniProtKB">
        <authorList>
            <consortium name="EnsemblPlants"/>
        </authorList>
    </citation>
    <scope>IDENTIFICATION</scope>
    <source>
        <strain evidence="3">cv. Heinz 1706</strain>
    </source>
</reference>
<evidence type="ECO:0000313" key="4">
    <source>
        <dbReference type="Proteomes" id="UP000004994"/>
    </source>
</evidence>
<dbReference type="PROSITE" id="PS50146">
    <property type="entry name" value="DAGK"/>
    <property type="match status" value="1"/>
</dbReference>
<evidence type="ECO:0000313" key="3">
    <source>
        <dbReference type="EnsemblPlants" id="Solyc05g008790.3.1"/>
    </source>
</evidence>
<dbReference type="InParanoid" id="A0A3Q7GF29"/>
<dbReference type="Proteomes" id="UP000004994">
    <property type="component" value="Chromosome 5"/>
</dbReference>
<dbReference type="Gramene" id="Solyc05g008790.3.1">
    <property type="protein sequence ID" value="Solyc05g008790.3.1"/>
    <property type="gene ID" value="Solyc05g008790.3"/>
</dbReference>
<evidence type="ECO:0000259" key="2">
    <source>
        <dbReference type="PROSITE" id="PS50146"/>
    </source>
</evidence>
<accession>A0A3Q7GF29</accession>
<dbReference type="InterPro" id="IPR050187">
    <property type="entry name" value="Lipid_Phosphate_FormReg"/>
</dbReference>
<organism evidence="3">
    <name type="scientific">Solanum lycopersicum</name>
    <name type="common">Tomato</name>
    <name type="synonym">Lycopersicon esculentum</name>
    <dbReference type="NCBI Taxonomy" id="4081"/>
    <lineage>
        <taxon>Eukaryota</taxon>
        <taxon>Viridiplantae</taxon>
        <taxon>Streptophyta</taxon>
        <taxon>Embryophyta</taxon>
        <taxon>Tracheophyta</taxon>
        <taxon>Spermatophyta</taxon>
        <taxon>Magnoliopsida</taxon>
        <taxon>eudicotyledons</taxon>
        <taxon>Gunneridae</taxon>
        <taxon>Pentapetalae</taxon>
        <taxon>asterids</taxon>
        <taxon>lamiids</taxon>
        <taxon>Solanales</taxon>
        <taxon>Solanaceae</taxon>
        <taxon>Solanoideae</taxon>
        <taxon>Solaneae</taxon>
        <taxon>Solanum</taxon>
        <taxon>Solanum subgen. Lycopersicon</taxon>
    </lineage>
</organism>
<dbReference type="FunCoup" id="A0A3Q7GF29">
    <property type="interactions" value="1933"/>
</dbReference>
<dbReference type="GO" id="GO:0006672">
    <property type="term" value="P:ceramide metabolic process"/>
    <property type="evidence" value="ECO:0000318"/>
    <property type="project" value="GO_Central"/>
</dbReference>
<reference evidence="3" key="1">
    <citation type="journal article" date="2012" name="Nature">
        <title>The tomato genome sequence provides insights into fleshy fruit evolution.</title>
        <authorList>
            <consortium name="Tomato Genome Consortium"/>
        </authorList>
    </citation>
    <scope>NUCLEOTIDE SEQUENCE [LARGE SCALE GENOMIC DNA]</scope>
    <source>
        <strain evidence="3">cv. Heinz 1706</strain>
    </source>
</reference>
<dbReference type="AlphaFoldDB" id="A0A3Q7GF29"/>
<dbReference type="InterPro" id="IPR016064">
    <property type="entry name" value="NAD/diacylglycerol_kinase_sf"/>
</dbReference>
<protein>
    <recommendedName>
        <fullName evidence="2">DAGKc domain-containing protein</fullName>
    </recommendedName>
</protein>
<dbReference type="OMA" id="HHRWKWA"/>
<dbReference type="GO" id="GO:0001729">
    <property type="term" value="F:ceramide kinase activity"/>
    <property type="evidence" value="ECO:0000318"/>
    <property type="project" value="GO_Central"/>
</dbReference>
<dbReference type="InterPro" id="IPR017438">
    <property type="entry name" value="ATP-NAD_kinase_N"/>
</dbReference>
<dbReference type="GO" id="GO:0016020">
    <property type="term" value="C:membrane"/>
    <property type="evidence" value="ECO:0007669"/>
    <property type="project" value="GOC"/>
</dbReference>
<dbReference type="GO" id="GO:0009617">
    <property type="term" value="P:response to bacterium"/>
    <property type="evidence" value="ECO:0007669"/>
    <property type="project" value="EnsemblPlants"/>
</dbReference>